<comment type="caution">
    <text evidence="9">The sequence shown here is derived from an EMBL/GenBank/DDBJ whole genome shotgun (WGS) entry which is preliminary data.</text>
</comment>
<dbReference type="SUPFAM" id="SSF63882">
    <property type="entry name" value="MoeA N-terminal region -like"/>
    <property type="match status" value="1"/>
</dbReference>
<dbReference type="Proteomes" id="UP000295344">
    <property type="component" value="Unassembled WGS sequence"/>
</dbReference>
<dbReference type="EMBL" id="SOAM01000001">
    <property type="protein sequence ID" value="TDS80608.1"/>
    <property type="molecule type" value="Genomic_DNA"/>
</dbReference>
<dbReference type="InterPro" id="IPR001453">
    <property type="entry name" value="MoaB/Mog_dom"/>
</dbReference>
<dbReference type="InterPro" id="IPR005111">
    <property type="entry name" value="MoeA_C_domain_IV"/>
</dbReference>
<evidence type="ECO:0000256" key="6">
    <source>
        <dbReference type="ARBA" id="ARBA00047317"/>
    </source>
</evidence>
<evidence type="ECO:0000256" key="3">
    <source>
        <dbReference type="ARBA" id="ARBA00010763"/>
    </source>
</evidence>
<comment type="function">
    <text evidence="1 7">Catalyzes the insertion of molybdate into adenylated molybdopterin with the concomitant release of AMP.</text>
</comment>
<evidence type="ECO:0000259" key="8">
    <source>
        <dbReference type="SMART" id="SM00852"/>
    </source>
</evidence>
<dbReference type="GO" id="GO:0006777">
    <property type="term" value="P:Mo-molybdopterin cofactor biosynthetic process"/>
    <property type="evidence" value="ECO:0007669"/>
    <property type="project" value="UniProtKB-UniRule"/>
</dbReference>
<dbReference type="GO" id="GO:0046872">
    <property type="term" value="F:metal ion binding"/>
    <property type="evidence" value="ECO:0007669"/>
    <property type="project" value="UniProtKB-UniRule"/>
</dbReference>
<name>A0A4R7FS92_9MICO</name>
<dbReference type="GO" id="GO:0005829">
    <property type="term" value="C:cytosol"/>
    <property type="evidence" value="ECO:0007669"/>
    <property type="project" value="TreeGrafter"/>
</dbReference>
<comment type="catalytic activity">
    <reaction evidence="6">
        <text>adenylyl-molybdopterin + molybdate = Mo-molybdopterin + AMP + H(+)</text>
        <dbReference type="Rhea" id="RHEA:35047"/>
        <dbReference type="ChEBI" id="CHEBI:15378"/>
        <dbReference type="ChEBI" id="CHEBI:36264"/>
        <dbReference type="ChEBI" id="CHEBI:62727"/>
        <dbReference type="ChEBI" id="CHEBI:71302"/>
        <dbReference type="ChEBI" id="CHEBI:456215"/>
        <dbReference type="EC" id="2.10.1.1"/>
    </reaction>
</comment>
<comment type="similarity">
    <text evidence="3 7">Belongs to the MoeA family.</text>
</comment>
<evidence type="ECO:0000256" key="4">
    <source>
        <dbReference type="ARBA" id="ARBA00022505"/>
    </source>
</evidence>
<dbReference type="PANTHER" id="PTHR10192">
    <property type="entry name" value="MOLYBDOPTERIN BIOSYNTHESIS PROTEIN"/>
    <property type="match status" value="1"/>
</dbReference>
<keyword evidence="7" id="KW-0460">Magnesium</keyword>
<comment type="cofactor">
    <cofactor evidence="7">
        <name>Mg(2+)</name>
        <dbReference type="ChEBI" id="CHEBI:18420"/>
    </cofactor>
</comment>
<dbReference type="SUPFAM" id="SSF53218">
    <property type="entry name" value="Molybdenum cofactor biosynthesis proteins"/>
    <property type="match status" value="1"/>
</dbReference>
<evidence type="ECO:0000256" key="7">
    <source>
        <dbReference type="RuleBase" id="RU365090"/>
    </source>
</evidence>
<dbReference type="AlphaFoldDB" id="A0A4R7FS92"/>
<comment type="pathway">
    <text evidence="2 7">Cofactor biosynthesis; molybdopterin biosynthesis.</text>
</comment>
<dbReference type="InterPro" id="IPR038987">
    <property type="entry name" value="MoeA-like"/>
</dbReference>
<dbReference type="EC" id="2.10.1.1" evidence="7"/>
<dbReference type="CDD" id="cd00887">
    <property type="entry name" value="MoeA"/>
    <property type="match status" value="1"/>
</dbReference>
<dbReference type="Gene3D" id="3.40.980.10">
    <property type="entry name" value="MoaB/Mog-like domain"/>
    <property type="match status" value="1"/>
</dbReference>
<keyword evidence="5 7" id="KW-0501">Molybdenum cofactor biosynthesis</keyword>
<dbReference type="UniPathway" id="UPA00344"/>
<dbReference type="Gene3D" id="2.170.190.11">
    <property type="entry name" value="Molybdopterin biosynthesis moea protein, domain 3"/>
    <property type="match status" value="1"/>
</dbReference>
<feature type="domain" description="MoaB/Mog" evidence="8">
    <location>
        <begin position="162"/>
        <end position="295"/>
    </location>
</feature>
<dbReference type="RefSeq" id="WP_162850727.1">
    <property type="nucleotide sequence ID" value="NZ_BAAARP010000001.1"/>
</dbReference>
<evidence type="ECO:0000313" key="9">
    <source>
        <dbReference type="EMBL" id="TDS80608.1"/>
    </source>
</evidence>
<evidence type="ECO:0000313" key="10">
    <source>
        <dbReference type="Proteomes" id="UP000295344"/>
    </source>
</evidence>
<dbReference type="Gene3D" id="3.90.105.10">
    <property type="entry name" value="Molybdopterin biosynthesis moea protein, domain 2"/>
    <property type="match status" value="1"/>
</dbReference>
<dbReference type="SMART" id="SM00852">
    <property type="entry name" value="MoCF_biosynth"/>
    <property type="match status" value="1"/>
</dbReference>
<reference evidence="9 10" key="1">
    <citation type="submission" date="2019-03" db="EMBL/GenBank/DDBJ databases">
        <title>Genomic Encyclopedia of Archaeal and Bacterial Type Strains, Phase II (KMG-II): from individual species to whole genera.</title>
        <authorList>
            <person name="Goeker M."/>
        </authorList>
    </citation>
    <scope>NUCLEOTIDE SEQUENCE [LARGE SCALE GENOMIC DNA]</scope>
    <source>
        <strain evidence="9 10">DSM 24782</strain>
    </source>
</reference>
<dbReference type="InterPro" id="IPR036135">
    <property type="entry name" value="MoeA_linker/N_sf"/>
</dbReference>
<sequence length="373" mass="37358">MTADLSWAAARELAASWPAGPVVDVPIREAVGAVLADDVLAPRPIPHYDSSAMDGWAVAGPPPWRITEEDVLVPGQAHPVVTGGAIPLGAVAVVPLERGVVVDGLLDAHAPEPGAHVRRAGEEAPAGAVLAAAGGRLSPAVVAVLAIAGVDAVSARRRPRVAFVLTGDEVDTAGLPAAGRVRDAFDPLLPAAATGLGADALPPVRVGDDPAAIRAATSADADVVVTVGGTGRSRVDRLRDALGDAEVLADGVAMRPGHPALLARLPDGRPLLGLPGNPLAAVAVLLSFLPPLLDALTGSTALEAVEAPVAVDLPGWPGGTSLVPCRWGEEGLEPAGAARPNMLRGLAASDVLAVVPPEGVAAGETAEVLPLPW</sequence>
<keyword evidence="4 7" id="KW-0500">Molybdenum</keyword>
<gene>
    <name evidence="9" type="ORF">CLV52_1174</name>
</gene>
<dbReference type="Pfam" id="PF00994">
    <property type="entry name" value="MoCF_biosynth"/>
    <property type="match status" value="1"/>
</dbReference>
<keyword evidence="10" id="KW-1185">Reference proteome</keyword>
<dbReference type="PANTHER" id="PTHR10192:SF5">
    <property type="entry name" value="GEPHYRIN"/>
    <property type="match status" value="1"/>
</dbReference>
<dbReference type="InterPro" id="IPR036425">
    <property type="entry name" value="MoaB/Mog-like_dom_sf"/>
</dbReference>
<proteinExistence type="inferred from homology"/>
<protein>
    <recommendedName>
        <fullName evidence="7">Molybdopterin molybdenumtransferase</fullName>
        <ecNumber evidence="7">2.10.1.1</ecNumber>
    </recommendedName>
</protein>
<dbReference type="InterPro" id="IPR036688">
    <property type="entry name" value="MoeA_C_domain_IV_sf"/>
</dbReference>
<evidence type="ECO:0000256" key="1">
    <source>
        <dbReference type="ARBA" id="ARBA00002901"/>
    </source>
</evidence>
<dbReference type="Pfam" id="PF03454">
    <property type="entry name" value="MoeA_C"/>
    <property type="match status" value="1"/>
</dbReference>
<evidence type="ECO:0000256" key="5">
    <source>
        <dbReference type="ARBA" id="ARBA00023150"/>
    </source>
</evidence>
<dbReference type="Pfam" id="PF03453">
    <property type="entry name" value="MoeA_N"/>
    <property type="match status" value="1"/>
</dbReference>
<accession>A0A4R7FS92</accession>
<dbReference type="InterPro" id="IPR005110">
    <property type="entry name" value="MoeA_linker/N"/>
</dbReference>
<dbReference type="SUPFAM" id="SSF63867">
    <property type="entry name" value="MoeA C-terminal domain-like"/>
    <property type="match status" value="1"/>
</dbReference>
<keyword evidence="7" id="KW-0479">Metal-binding</keyword>
<evidence type="ECO:0000256" key="2">
    <source>
        <dbReference type="ARBA" id="ARBA00005046"/>
    </source>
</evidence>
<dbReference type="Gene3D" id="2.40.340.10">
    <property type="entry name" value="MoeA, C-terminal, domain IV"/>
    <property type="match status" value="1"/>
</dbReference>
<dbReference type="GO" id="GO:0061599">
    <property type="term" value="F:molybdopterin molybdotransferase activity"/>
    <property type="evidence" value="ECO:0007669"/>
    <property type="project" value="UniProtKB-UniRule"/>
</dbReference>
<organism evidence="9 10">
    <name type="scientific">Amnibacterium kyonggiense</name>
    <dbReference type="NCBI Taxonomy" id="595671"/>
    <lineage>
        <taxon>Bacteria</taxon>
        <taxon>Bacillati</taxon>
        <taxon>Actinomycetota</taxon>
        <taxon>Actinomycetes</taxon>
        <taxon>Micrococcales</taxon>
        <taxon>Microbacteriaceae</taxon>
        <taxon>Amnibacterium</taxon>
    </lineage>
</organism>
<keyword evidence="7 9" id="KW-0808">Transferase</keyword>